<protein>
    <submittedName>
        <fullName evidence="1">Uncharacterized protein</fullName>
    </submittedName>
</protein>
<evidence type="ECO:0000313" key="1">
    <source>
        <dbReference type="EMBL" id="AYV81236.1"/>
    </source>
</evidence>
<name>A0A3G5A1Y2_9VIRU</name>
<reference evidence="1" key="1">
    <citation type="submission" date="2018-10" db="EMBL/GenBank/DDBJ databases">
        <title>Hidden diversity of soil giant viruses.</title>
        <authorList>
            <person name="Schulz F."/>
            <person name="Alteio L."/>
            <person name="Goudeau D."/>
            <person name="Ryan E.M."/>
            <person name="Malmstrom R.R."/>
            <person name="Blanchard J."/>
            <person name="Woyke T."/>
        </authorList>
    </citation>
    <scope>NUCLEOTIDE SEQUENCE</scope>
    <source>
        <strain evidence="1">HAV1</strain>
    </source>
</reference>
<organism evidence="1">
    <name type="scientific">Harvfovirus sp</name>
    <dbReference type="NCBI Taxonomy" id="2487768"/>
    <lineage>
        <taxon>Viruses</taxon>
        <taxon>Varidnaviria</taxon>
        <taxon>Bamfordvirae</taxon>
        <taxon>Nucleocytoviricota</taxon>
        <taxon>Megaviricetes</taxon>
        <taxon>Imitervirales</taxon>
        <taxon>Mimiviridae</taxon>
        <taxon>Klosneuvirinae</taxon>
    </lineage>
</organism>
<gene>
    <name evidence="1" type="ORF">Harvfovirus22_11</name>
</gene>
<dbReference type="EMBL" id="MK072264">
    <property type="protein sequence ID" value="AYV81236.1"/>
    <property type="molecule type" value="Genomic_DNA"/>
</dbReference>
<accession>A0A3G5A1Y2</accession>
<sequence>MSRPKSLKIQLARLRKLFFEVDEKESDGYFIRKKNYKHYMENIFFKNVKEFNLDYKFPIVESSLIKEYGELREWLDSMVNLYRELLNPKSLYRGRLLLYVTNKDRSKNYVLIDLDVDNPNCIIHKTDEINIKSAFELHNTFKNSAKIQKIFLERWHLDFNCPDFVYINREKNIQISLTNRSVITFSEQILFVVPLNMTRKQIKNKLINWMGVYRKNILEFTGITNEGKIIILKSLCLLTDRLSQPILFGNYLINFYSDHIDVINVVNMTRTYKNVEYVQNHLINSAYYYLPSRDSRLKFVNVVYQTLENFPKVLVEILADYSWSII</sequence>
<proteinExistence type="predicted"/>